<sequence>MNSFQLAVIVLVQFVCWTSTGASVSDRKEFQRALGTTCEDAYSLTCLKLNVATWVDKISDNDNIDLVPGVTIVRESKSVKNINGDIATELARQFPDDPKARVDAFLLKKVAGFFDNHAIKLNLWSAAQSDSEVTARKKDKKGGGDGLGKLLGLAALFKTSLLSLAVAGLAALAGKALMTALVSLVLGGIAAAKGSYGGGGHSTYEVVAKPIYSSSNSHSVSHEGWDGGSYGHKRSMDEIPLPLGLQPGYSPQ</sequence>
<evidence type="ECO:0008006" key="4">
    <source>
        <dbReference type="Google" id="ProtNLM"/>
    </source>
</evidence>
<keyword evidence="1" id="KW-0732">Signal</keyword>
<gene>
    <name evidence="2" type="ORF">GWI33_007070</name>
</gene>
<reference evidence="2" key="1">
    <citation type="submission" date="2020-08" db="EMBL/GenBank/DDBJ databases">
        <title>Genome sequencing and assembly of the red palm weevil Rhynchophorus ferrugineus.</title>
        <authorList>
            <person name="Dias G.B."/>
            <person name="Bergman C.M."/>
            <person name="Manee M."/>
        </authorList>
    </citation>
    <scope>NUCLEOTIDE SEQUENCE</scope>
    <source>
        <strain evidence="2">AA-2017</strain>
        <tissue evidence="2">Whole larva</tissue>
    </source>
</reference>
<evidence type="ECO:0000256" key="1">
    <source>
        <dbReference type="SAM" id="SignalP"/>
    </source>
</evidence>
<name>A0A834MCG2_RHYFE</name>
<dbReference type="Pfam" id="PF07898">
    <property type="entry name" value="DUF1676"/>
    <property type="match status" value="1"/>
</dbReference>
<dbReference type="PANTHER" id="PTHR21879">
    <property type="entry name" value="FI03362P-RELATED-RELATED"/>
    <property type="match status" value="1"/>
</dbReference>
<dbReference type="AlphaFoldDB" id="A0A834MCG2"/>
<evidence type="ECO:0000313" key="3">
    <source>
        <dbReference type="Proteomes" id="UP000625711"/>
    </source>
</evidence>
<dbReference type="InterPro" id="IPR012464">
    <property type="entry name" value="DUF1676"/>
</dbReference>
<feature type="signal peptide" evidence="1">
    <location>
        <begin position="1"/>
        <end position="22"/>
    </location>
</feature>
<organism evidence="2 3">
    <name type="scientific">Rhynchophorus ferrugineus</name>
    <name type="common">Red palm weevil</name>
    <name type="synonym">Curculio ferrugineus</name>
    <dbReference type="NCBI Taxonomy" id="354439"/>
    <lineage>
        <taxon>Eukaryota</taxon>
        <taxon>Metazoa</taxon>
        <taxon>Ecdysozoa</taxon>
        <taxon>Arthropoda</taxon>
        <taxon>Hexapoda</taxon>
        <taxon>Insecta</taxon>
        <taxon>Pterygota</taxon>
        <taxon>Neoptera</taxon>
        <taxon>Endopterygota</taxon>
        <taxon>Coleoptera</taxon>
        <taxon>Polyphaga</taxon>
        <taxon>Cucujiformia</taxon>
        <taxon>Curculionidae</taxon>
        <taxon>Dryophthorinae</taxon>
        <taxon>Rhynchophorus</taxon>
    </lineage>
</organism>
<protein>
    <recommendedName>
        <fullName evidence="4">Osiris 16</fullName>
    </recommendedName>
</protein>
<proteinExistence type="predicted"/>
<feature type="chain" id="PRO_5032945955" description="Osiris 16" evidence="1">
    <location>
        <begin position="23"/>
        <end position="252"/>
    </location>
</feature>
<dbReference type="PANTHER" id="PTHR21879:SF9">
    <property type="entry name" value="OSIRIS 16"/>
    <property type="match status" value="1"/>
</dbReference>
<dbReference type="EMBL" id="JAACXV010000356">
    <property type="protein sequence ID" value="KAF7279551.1"/>
    <property type="molecule type" value="Genomic_DNA"/>
</dbReference>
<keyword evidence="3" id="KW-1185">Reference proteome</keyword>
<comment type="caution">
    <text evidence="2">The sequence shown here is derived from an EMBL/GenBank/DDBJ whole genome shotgun (WGS) entry which is preliminary data.</text>
</comment>
<dbReference type="GO" id="GO:0016020">
    <property type="term" value="C:membrane"/>
    <property type="evidence" value="ECO:0007669"/>
    <property type="project" value="TreeGrafter"/>
</dbReference>
<evidence type="ECO:0000313" key="2">
    <source>
        <dbReference type="EMBL" id="KAF7279551.1"/>
    </source>
</evidence>
<dbReference type="Proteomes" id="UP000625711">
    <property type="component" value="Unassembled WGS sequence"/>
</dbReference>
<accession>A0A834MCG2</accession>
<dbReference type="OrthoDB" id="6627399at2759"/>